<dbReference type="EMBL" id="PUHQ01000041">
    <property type="protein sequence ID" value="KAG0660759.1"/>
    <property type="molecule type" value="Genomic_DNA"/>
</dbReference>
<dbReference type="PANTHER" id="PTHR10366">
    <property type="entry name" value="NAD DEPENDENT EPIMERASE/DEHYDRATASE"/>
    <property type="match status" value="1"/>
</dbReference>
<evidence type="ECO:0000313" key="5">
    <source>
        <dbReference type="Proteomes" id="UP000777482"/>
    </source>
</evidence>
<keyword evidence="1" id="KW-0560">Oxidoreductase</keyword>
<dbReference type="InterPro" id="IPR050425">
    <property type="entry name" value="NAD(P)_dehydrat-like"/>
</dbReference>
<feature type="domain" description="3-beta hydroxysteroid dehydrogenase/isomerase" evidence="3">
    <location>
        <begin position="7"/>
        <end position="251"/>
    </location>
</feature>
<protein>
    <submittedName>
        <fullName evidence="4">Methylglyoxal reductase (NADPH-dependent) gre2</fullName>
    </submittedName>
</protein>
<comment type="similarity">
    <text evidence="2">Belongs to the NAD(P)-dependent epimerase/dehydratase family. Dihydroflavonol-4-reductase subfamily.</text>
</comment>
<dbReference type="InterPro" id="IPR002225">
    <property type="entry name" value="3Beta_OHSteriod_DH/Estase"/>
</dbReference>
<gene>
    <name evidence="4" type="primary">GRE2_2</name>
    <name evidence="4" type="ORF">C6P46_004443</name>
</gene>
<reference evidence="4 5" key="1">
    <citation type="submission" date="2020-11" db="EMBL/GenBank/DDBJ databases">
        <title>Kefir isolates.</title>
        <authorList>
            <person name="Marcisauskas S."/>
            <person name="Kim Y."/>
            <person name="Blasche S."/>
        </authorList>
    </citation>
    <scope>NUCLEOTIDE SEQUENCE [LARGE SCALE GENOMIC DNA]</scope>
    <source>
        <strain evidence="4 5">KR</strain>
    </source>
</reference>
<organism evidence="4 5">
    <name type="scientific">Rhodotorula mucilaginosa</name>
    <name type="common">Yeast</name>
    <name type="synonym">Rhodotorula rubra</name>
    <dbReference type="NCBI Taxonomy" id="5537"/>
    <lineage>
        <taxon>Eukaryota</taxon>
        <taxon>Fungi</taxon>
        <taxon>Dikarya</taxon>
        <taxon>Basidiomycota</taxon>
        <taxon>Pucciniomycotina</taxon>
        <taxon>Microbotryomycetes</taxon>
        <taxon>Sporidiobolales</taxon>
        <taxon>Sporidiobolaceae</taxon>
        <taxon>Rhodotorula</taxon>
    </lineage>
</organism>
<dbReference type="OrthoDB" id="2735536at2759"/>
<dbReference type="GO" id="GO:0006694">
    <property type="term" value="P:steroid biosynthetic process"/>
    <property type="evidence" value="ECO:0007669"/>
    <property type="project" value="InterPro"/>
</dbReference>
<dbReference type="SUPFAM" id="SSF51735">
    <property type="entry name" value="NAD(P)-binding Rossmann-fold domains"/>
    <property type="match status" value="1"/>
</dbReference>
<evidence type="ECO:0000256" key="1">
    <source>
        <dbReference type="ARBA" id="ARBA00023002"/>
    </source>
</evidence>
<comment type="caution">
    <text evidence="4">The sequence shown here is derived from an EMBL/GenBank/DDBJ whole genome shotgun (WGS) entry which is preliminary data.</text>
</comment>
<dbReference type="GO" id="GO:0016616">
    <property type="term" value="F:oxidoreductase activity, acting on the CH-OH group of donors, NAD or NADP as acceptor"/>
    <property type="evidence" value="ECO:0007669"/>
    <property type="project" value="InterPro"/>
</dbReference>
<dbReference type="Pfam" id="PF01073">
    <property type="entry name" value="3Beta_HSD"/>
    <property type="match status" value="1"/>
</dbReference>
<evidence type="ECO:0000256" key="2">
    <source>
        <dbReference type="ARBA" id="ARBA00023445"/>
    </source>
</evidence>
<keyword evidence="5" id="KW-1185">Reference proteome</keyword>
<sequence>MSSQLVLVSGTSGFVGTEVTLQFLQKGFRVRGTVRSQDKADAWEKKHAGEFKKGQLEWSIVEDVAGKGAFDEAIKGVDIVAHTASPFHYNFTDAEKEMLIPALEGTRQILRAAQKEPSVKRVVLTSSFAAVLDFDRLSPDVTFSEKDWNPATYDSAKKSDQKPYVYCASKTIAEQEAWKIAKEPETKWELCTICPPMIFGPPKQVIKSLDSINTSSGAVWGVVDANKIPETSFPVWTDVRDIAKIHVLGATEDIAKGKRYLCIAGHFDNSQIADVARKAFPDQASRIPDAEVTSGPEHFKTDSSLVEKELGIKWISFEDSVKDTLGQIFAIEKELKGSS</sequence>
<name>A0A9P6W2L2_RHOMI</name>
<dbReference type="InterPro" id="IPR036291">
    <property type="entry name" value="NAD(P)-bd_dom_sf"/>
</dbReference>
<proteinExistence type="inferred from homology"/>
<dbReference type="Gene3D" id="3.40.50.720">
    <property type="entry name" value="NAD(P)-binding Rossmann-like Domain"/>
    <property type="match status" value="1"/>
</dbReference>
<dbReference type="PANTHER" id="PTHR10366:SF564">
    <property type="entry name" value="STEROL-4-ALPHA-CARBOXYLATE 3-DEHYDROGENASE, DECARBOXYLATING"/>
    <property type="match status" value="1"/>
</dbReference>
<dbReference type="Proteomes" id="UP000777482">
    <property type="component" value="Unassembled WGS sequence"/>
</dbReference>
<dbReference type="AlphaFoldDB" id="A0A9P6W2L2"/>
<dbReference type="CDD" id="cd05227">
    <property type="entry name" value="AR_SDR_e"/>
    <property type="match status" value="1"/>
</dbReference>
<evidence type="ECO:0000313" key="4">
    <source>
        <dbReference type="EMBL" id="KAG0660759.1"/>
    </source>
</evidence>
<evidence type="ECO:0000259" key="3">
    <source>
        <dbReference type="Pfam" id="PF01073"/>
    </source>
</evidence>
<accession>A0A9P6W2L2</accession>